<reference evidence="3" key="1">
    <citation type="journal article" date="2021" name="Proc. Natl. Acad. Sci. U.S.A.">
        <title>A Catalog of Tens of Thousands of Viruses from Human Metagenomes Reveals Hidden Associations with Chronic Diseases.</title>
        <authorList>
            <person name="Tisza M.J."/>
            <person name="Buck C.B."/>
        </authorList>
    </citation>
    <scope>NUCLEOTIDE SEQUENCE</scope>
    <source>
        <strain evidence="3">Cte242</strain>
    </source>
</reference>
<sequence>MNAVDVAKSYLGYYEKDKLSDIYTNKKGSKNFTKFAETYKNLTGENYQGQAWCAMFVSCCFAEAYGVKKAKEMLGGDFFAYTPTGAGNFKAKNRYGKNVKEANVEDLVFFSNGGKRIDHVGIITHKGQTVFKTIEGNASNGVVERTYSYSDPRIVCVGFTGANKDSNGWEFTNSKWKYKNDGEYLTDGFYYINGILFYFDNEGYMAEGQFFVDGVRYYATTSIKPITGGIVYITNNNAVQKVDKP</sequence>
<evidence type="ECO:0000313" key="3">
    <source>
        <dbReference type="EMBL" id="DAF88635.1"/>
    </source>
</evidence>
<proteinExistence type="predicted"/>
<dbReference type="SUPFAM" id="SSF69360">
    <property type="entry name" value="Cell wall binding repeat"/>
    <property type="match status" value="1"/>
</dbReference>
<dbReference type="EMBL" id="BK015989">
    <property type="protein sequence ID" value="DAF88635.1"/>
    <property type="molecule type" value="Genomic_DNA"/>
</dbReference>
<dbReference type="InterPro" id="IPR038765">
    <property type="entry name" value="Papain-like_cys_pep_sf"/>
</dbReference>
<organism evidence="3">
    <name type="scientific">Podoviridae sp. cte242</name>
    <dbReference type="NCBI Taxonomy" id="2825264"/>
    <lineage>
        <taxon>Viruses</taxon>
        <taxon>Duplodnaviria</taxon>
        <taxon>Heunggongvirae</taxon>
        <taxon>Uroviricota</taxon>
        <taxon>Caudoviricetes</taxon>
    </lineage>
</organism>
<name>A0A8S5U2F0_9CAUD</name>
<evidence type="ECO:0000259" key="2">
    <source>
        <dbReference type="Pfam" id="PF05257"/>
    </source>
</evidence>
<dbReference type="Gene3D" id="3.90.1720.10">
    <property type="entry name" value="endopeptidase domain like (from Nostoc punctiforme)"/>
    <property type="match status" value="1"/>
</dbReference>
<feature type="domain" description="Peptidase C51" evidence="2">
    <location>
        <begin position="47"/>
        <end position="137"/>
    </location>
</feature>
<dbReference type="SUPFAM" id="SSF54001">
    <property type="entry name" value="Cysteine proteinases"/>
    <property type="match status" value="1"/>
</dbReference>
<evidence type="ECO:0000256" key="1">
    <source>
        <dbReference type="ARBA" id="ARBA00022529"/>
    </source>
</evidence>
<keyword evidence="1" id="KW-0929">Antimicrobial</keyword>
<dbReference type="Gene3D" id="2.10.270.10">
    <property type="entry name" value="Cholin Binding"/>
    <property type="match status" value="1"/>
</dbReference>
<dbReference type="GO" id="GO:0001897">
    <property type="term" value="P:symbiont-mediated cytolysis of host cell"/>
    <property type="evidence" value="ECO:0007669"/>
    <property type="project" value="UniProtKB-ARBA"/>
</dbReference>
<accession>A0A8S5U2F0</accession>
<dbReference type="Pfam" id="PF05257">
    <property type="entry name" value="CHAP"/>
    <property type="match status" value="1"/>
</dbReference>
<dbReference type="InterPro" id="IPR007921">
    <property type="entry name" value="CHAP_dom"/>
</dbReference>
<protein>
    <submittedName>
        <fullName evidence="3">TIGR02594 family protein</fullName>
    </submittedName>
</protein>